<sequence length="350" mass="38621">MAATAIPSKAAPQPIVPRGTLTRGIEKVAALLLAMEKPTAGRLLTHFTSEEIKEITRTAAELGPIPAPQIEALVEEFAAQFATGKNLFGTASEVEKLLQGVLPPEQIAEIMSGLMGNSNRSIWDRISNVSENVLASYLLKEHPQTAALILSKVKPACAAKAMGQLPQDMRNDIMRRMLTFKPIVDETMRIIERTIHEDFMLNFSRNAGADTHAKMADIINKMERDHMEDVLNSLSATRPKSAEILKGLLFTFDDIVNLTPAARTLLFDQIPNDRIVLALKGTDQSFREIILSALASRVRRMVEHELNGREPAAQRDVLEARRSITDLALELAGRGEIDLNPEGDDDAFIR</sequence>
<dbReference type="GO" id="GO:0071973">
    <property type="term" value="P:bacterial-type flagellum-dependent cell motility"/>
    <property type="evidence" value="ECO:0007669"/>
    <property type="project" value="InterPro"/>
</dbReference>
<keyword evidence="14" id="KW-0966">Cell projection</keyword>
<dbReference type="GO" id="GO:0003774">
    <property type="term" value="F:cytoskeletal motor activity"/>
    <property type="evidence" value="ECO:0007669"/>
    <property type="project" value="InterPro"/>
</dbReference>
<dbReference type="EMBL" id="JACIEN010000008">
    <property type="protein sequence ID" value="MBB4019793.1"/>
    <property type="molecule type" value="Genomic_DNA"/>
</dbReference>
<evidence type="ECO:0000256" key="10">
    <source>
        <dbReference type="ARBA" id="ARBA00025598"/>
    </source>
</evidence>
<evidence type="ECO:0000259" key="13">
    <source>
        <dbReference type="Pfam" id="PF14842"/>
    </source>
</evidence>
<dbReference type="Proteomes" id="UP000577362">
    <property type="component" value="Unassembled WGS sequence"/>
</dbReference>
<evidence type="ECO:0000259" key="11">
    <source>
        <dbReference type="Pfam" id="PF01706"/>
    </source>
</evidence>
<keyword evidence="14" id="KW-0969">Cilium</keyword>
<dbReference type="InterPro" id="IPR032779">
    <property type="entry name" value="FliG_M"/>
</dbReference>
<evidence type="ECO:0000256" key="2">
    <source>
        <dbReference type="ARBA" id="ARBA00004413"/>
    </source>
</evidence>
<reference evidence="14 15" key="1">
    <citation type="submission" date="2020-08" db="EMBL/GenBank/DDBJ databases">
        <title>Genomic Encyclopedia of Type Strains, Phase IV (KMG-IV): sequencing the most valuable type-strain genomes for metagenomic binning, comparative biology and taxonomic classification.</title>
        <authorList>
            <person name="Goeker M."/>
        </authorList>
    </citation>
    <scope>NUCLEOTIDE SEQUENCE [LARGE SCALE GENOMIC DNA]</scope>
    <source>
        <strain evidence="14 15">DSM 103737</strain>
    </source>
</reference>
<comment type="caution">
    <text evidence="14">The sequence shown here is derived from an EMBL/GenBank/DDBJ whole genome shotgun (WGS) entry which is preliminary data.</text>
</comment>
<evidence type="ECO:0000256" key="1">
    <source>
        <dbReference type="ARBA" id="ARBA00004117"/>
    </source>
</evidence>
<evidence type="ECO:0000256" key="3">
    <source>
        <dbReference type="ARBA" id="ARBA00010299"/>
    </source>
</evidence>
<dbReference type="Gene3D" id="1.10.220.30">
    <property type="match status" value="3"/>
</dbReference>
<dbReference type="InterPro" id="IPR000090">
    <property type="entry name" value="Flg_Motor_Flig"/>
</dbReference>
<dbReference type="SUPFAM" id="SSF48029">
    <property type="entry name" value="FliG"/>
    <property type="match status" value="2"/>
</dbReference>
<keyword evidence="5" id="KW-1003">Cell membrane</keyword>
<keyword evidence="9" id="KW-0975">Bacterial flagellum</keyword>
<dbReference type="AlphaFoldDB" id="A0A840C4M5"/>
<comment type="similarity">
    <text evidence="3">Belongs to the FliG family.</text>
</comment>
<keyword evidence="14" id="KW-0282">Flagellum</keyword>
<dbReference type="InterPro" id="IPR011002">
    <property type="entry name" value="FliG_a-hlx"/>
</dbReference>
<dbReference type="GO" id="GO:0009425">
    <property type="term" value="C:bacterial-type flagellum basal body"/>
    <property type="evidence" value="ECO:0007669"/>
    <property type="project" value="UniProtKB-SubCell"/>
</dbReference>
<dbReference type="RefSeq" id="WP_019402928.1">
    <property type="nucleotide sequence ID" value="NZ_JACIEN010000008.1"/>
</dbReference>
<evidence type="ECO:0000259" key="12">
    <source>
        <dbReference type="Pfam" id="PF14841"/>
    </source>
</evidence>
<feature type="domain" description="Flagellar motor switch protein FliG C-terminal" evidence="11">
    <location>
        <begin position="233"/>
        <end position="339"/>
    </location>
</feature>
<evidence type="ECO:0000313" key="14">
    <source>
        <dbReference type="EMBL" id="MBB4019793.1"/>
    </source>
</evidence>
<accession>A0A840C4M5</accession>
<dbReference type="InterPro" id="IPR023087">
    <property type="entry name" value="Flg_Motor_Flig_C"/>
</dbReference>
<evidence type="ECO:0000256" key="7">
    <source>
        <dbReference type="ARBA" id="ARBA00022779"/>
    </source>
</evidence>
<keyword evidence="8" id="KW-0472">Membrane</keyword>
<dbReference type="Pfam" id="PF14841">
    <property type="entry name" value="FliG_M"/>
    <property type="match status" value="1"/>
</dbReference>
<feature type="domain" description="Flagellar motor switch protein FliG middle" evidence="12">
    <location>
        <begin position="132"/>
        <end position="203"/>
    </location>
</feature>
<keyword evidence="7" id="KW-0283">Flagellar rotation</keyword>
<dbReference type="InterPro" id="IPR028263">
    <property type="entry name" value="FliG_N"/>
</dbReference>
<evidence type="ECO:0000256" key="8">
    <source>
        <dbReference type="ARBA" id="ARBA00023136"/>
    </source>
</evidence>
<evidence type="ECO:0000256" key="6">
    <source>
        <dbReference type="ARBA" id="ARBA00022500"/>
    </source>
</evidence>
<dbReference type="PANTHER" id="PTHR30534">
    <property type="entry name" value="FLAGELLAR MOTOR SWITCH PROTEIN FLIG"/>
    <property type="match status" value="1"/>
</dbReference>
<protein>
    <recommendedName>
        <fullName evidence="4">Flagellar motor switch protein FliG</fullName>
    </recommendedName>
</protein>
<dbReference type="GO" id="GO:0006935">
    <property type="term" value="P:chemotaxis"/>
    <property type="evidence" value="ECO:0007669"/>
    <property type="project" value="UniProtKB-KW"/>
</dbReference>
<gene>
    <name evidence="14" type="ORF">GGR16_004848</name>
</gene>
<name>A0A840C4M5_9HYPH</name>
<evidence type="ECO:0000256" key="4">
    <source>
        <dbReference type="ARBA" id="ARBA00021870"/>
    </source>
</evidence>
<proteinExistence type="inferred from homology"/>
<evidence type="ECO:0000313" key="15">
    <source>
        <dbReference type="Proteomes" id="UP000577362"/>
    </source>
</evidence>
<dbReference type="GO" id="GO:0005886">
    <property type="term" value="C:plasma membrane"/>
    <property type="evidence" value="ECO:0007669"/>
    <property type="project" value="UniProtKB-SubCell"/>
</dbReference>
<dbReference type="PANTHER" id="PTHR30534:SF0">
    <property type="entry name" value="FLAGELLAR MOTOR SWITCH PROTEIN FLIG"/>
    <property type="match status" value="1"/>
</dbReference>
<evidence type="ECO:0000256" key="5">
    <source>
        <dbReference type="ARBA" id="ARBA00022475"/>
    </source>
</evidence>
<dbReference type="Pfam" id="PF01706">
    <property type="entry name" value="FliG_C"/>
    <property type="match status" value="1"/>
</dbReference>
<organism evidence="14 15">
    <name type="scientific">Chelatococcus caeni</name>
    <dbReference type="NCBI Taxonomy" id="1348468"/>
    <lineage>
        <taxon>Bacteria</taxon>
        <taxon>Pseudomonadati</taxon>
        <taxon>Pseudomonadota</taxon>
        <taxon>Alphaproteobacteria</taxon>
        <taxon>Hyphomicrobiales</taxon>
        <taxon>Chelatococcaceae</taxon>
        <taxon>Chelatococcus</taxon>
    </lineage>
</organism>
<dbReference type="PRINTS" id="PR00954">
    <property type="entry name" value="FLGMOTORFLIG"/>
</dbReference>
<keyword evidence="6" id="KW-0145">Chemotaxis</keyword>
<feature type="domain" description="Flagellar motor switch protein FliG N-terminal" evidence="13">
    <location>
        <begin position="24"/>
        <end position="123"/>
    </location>
</feature>
<dbReference type="Pfam" id="PF14842">
    <property type="entry name" value="FliG_N"/>
    <property type="match status" value="1"/>
</dbReference>
<evidence type="ECO:0000256" key="9">
    <source>
        <dbReference type="ARBA" id="ARBA00023143"/>
    </source>
</evidence>
<comment type="subcellular location">
    <subcellularLocation>
        <location evidence="1">Bacterial flagellum basal body</location>
    </subcellularLocation>
    <subcellularLocation>
        <location evidence="2">Cell membrane</location>
        <topology evidence="2">Peripheral membrane protein</topology>
        <orientation evidence="2">Cytoplasmic side</orientation>
    </subcellularLocation>
</comment>
<keyword evidence="15" id="KW-1185">Reference proteome</keyword>
<comment type="function">
    <text evidence="10">FliG is one of three proteins (FliG, FliN, FliM) that forms the rotor-mounted switch complex (C ring), located at the base of the basal body. This complex interacts with the CheY and CheZ chemotaxis proteins, in addition to contacting components of the motor that determine the direction of flagellar rotation.</text>
</comment>